<organism evidence="2 3">
    <name type="scientific">Sesamum alatum</name>
    <dbReference type="NCBI Taxonomy" id="300844"/>
    <lineage>
        <taxon>Eukaryota</taxon>
        <taxon>Viridiplantae</taxon>
        <taxon>Streptophyta</taxon>
        <taxon>Embryophyta</taxon>
        <taxon>Tracheophyta</taxon>
        <taxon>Spermatophyta</taxon>
        <taxon>Magnoliopsida</taxon>
        <taxon>eudicotyledons</taxon>
        <taxon>Gunneridae</taxon>
        <taxon>Pentapetalae</taxon>
        <taxon>asterids</taxon>
        <taxon>lamiids</taxon>
        <taxon>Lamiales</taxon>
        <taxon>Pedaliaceae</taxon>
        <taxon>Sesamum</taxon>
    </lineage>
</organism>
<name>A0AAE2CB72_9LAMI</name>
<gene>
    <name evidence="2" type="ORF">Salat_2680100</name>
</gene>
<comment type="caution">
    <text evidence="2">The sequence shown here is derived from an EMBL/GenBank/DDBJ whole genome shotgun (WGS) entry which is preliminary data.</text>
</comment>
<dbReference type="Proteomes" id="UP001293254">
    <property type="component" value="Unassembled WGS sequence"/>
</dbReference>
<feature type="compositionally biased region" description="Polar residues" evidence="1">
    <location>
        <begin position="64"/>
        <end position="103"/>
    </location>
</feature>
<dbReference type="EMBL" id="JACGWO010000011">
    <property type="protein sequence ID" value="KAK4415727.1"/>
    <property type="molecule type" value="Genomic_DNA"/>
</dbReference>
<feature type="region of interest" description="Disordered" evidence="1">
    <location>
        <begin position="1"/>
        <end position="44"/>
    </location>
</feature>
<dbReference type="AlphaFoldDB" id="A0AAE2CB72"/>
<reference evidence="2" key="2">
    <citation type="journal article" date="2024" name="Plant">
        <title>Genomic evolution and insights into agronomic trait innovations of Sesamum species.</title>
        <authorList>
            <person name="Miao H."/>
            <person name="Wang L."/>
            <person name="Qu L."/>
            <person name="Liu H."/>
            <person name="Sun Y."/>
            <person name="Le M."/>
            <person name="Wang Q."/>
            <person name="Wei S."/>
            <person name="Zheng Y."/>
            <person name="Lin W."/>
            <person name="Duan Y."/>
            <person name="Cao H."/>
            <person name="Xiong S."/>
            <person name="Wang X."/>
            <person name="Wei L."/>
            <person name="Li C."/>
            <person name="Ma Q."/>
            <person name="Ju M."/>
            <person name="Zhao R."/>
            <person name="Li G."/>
            <person name="Mu C."/>
            <person name="Tian Q."/>
            <person name="Mei H."/>
            <person name="Zhang T."/>
            <person name="Gao T."/>
            <person name="Zhang H."/>
        </authorList>
    </citation>
    <scope>NUCLEOTIDE SEQUENCE</scope>
    <source>
        <strain evidence="2">3651</strain>
    </source>
</reference>
<proteinExistence type="predicted"/>
<sequence length="216" mass="24309">MAPTPNRRNNNQAVNSAQTQTGPINNLEQQNHPSMILTQAPPSQSIPQSLISQFYTSVQSLQTTPSQSHVATRMTTEPQMRNSPQALSPDSNSNPGMSPSHASNPRGREDGPNSQSNLQSRNNLISLGQYEYIVQPFHVEPHVFNNPPRYTRTIIELNQEREAFGRERELQYRLLVLPLPNTTLHHHHSAMQPRESVLTHNATENGYLSLTFPHQP</sequence>
<accession>A0AAE2CB72</accession>
<keyword evidence="3" id="KW-1185">Reference proteome</keyword>
<evidence type="ECO:0000256" key="1">
    <source>
        <dbReference type="SAM" id="MobiDB-lite"/>
    </source>
</evidence>
<feature type="region of interest" description="Disordered" evidence="1">
    <location>
        <begin position="64"/>
        <end position="119"/>
    </location>
</feature>
<reference evidence="2" key="1">
    <citation type="submission" date="2020-06" db="EMBL/GenBank/DDBJ databases">
        <authorList>
            <person name="Li T."/>
            <person name="Hu X."/>
            <person name="Zhang T."/>
            <person name="Song X."/>
            <person name="Zhang H."/>
            <person name="Dai N."/>
            <person name="Sheng W."/>
            <person name="Hou X."/>
            <person name="Wei L."/>
        </authorList>
    </citation>
    <scope>NUCLEOTIDE SEQUENCE</scope>
    <source>
        <strain evidence="2">3651</strain>
        <tissue evidence="2">Leaf</tissue>
    </source>
</reference>
<evidence type="ECO:0000313" key="3">
    <source>
        <dbReference type="Proteomes" id="UP001293254"/>
    </source>
</evidence>
<evidence type="ECO:0000313" key="2">
    <source>
        <dbReference type="EMBL" id="KAK4415727.1"/>
    </source>
</evidence>
<protein>
    <submittedName>
        <fullName evidence="2">Uncharacterized protein</fullName>
    </submittedName>
</protein>
<feature type="compositionally biased region" description="Polar residues" evidence="1">
    <location>
        <begin position="1"/>
        <end position="37"/>
    </location>
</feature>